<protein>
    <recommendedName>
        <fullName evidence="2">Cullin N-terminal domain-containing protein</fullName>
    </recommendedName>
</protein>
<evidence type="ECO:0000256" key="1">
    <source>
        <dbReference type="ARBA" id="ARBA00006019"/>
    </source>
</evidence>
<gene>
    <name evidence="3" type="ORF">AABB24_000747</name>
</gene>
<dbReference type="SUPFAM" id="SSF74788">
    <property type="entry name" value="Cullin repeat-like"/>
    <property type="match status" value="1"/>
</dbReference>
<dbReference type="Pfam" id="PF00888">
    <property type="entry name" value="Cullin"/>
    <property type="match status" value="1"/>
</dbReference>
<comment type="similarity">
    <text evidence="1">Belongs to the cullin family.</text>
</comment>
<sequence length="111" mass="13465">MNQRSTIDLEHGWGIIQRGITKLKNILEGLPEPQFNSEDYMMMYSTIYNMCSHNPLHDYSQLLYDKYREAFEEYIITMVLPSLREKHDELMLRELVKRWLNHKLMVKWLLS</sequence>
<dbReference type="PANTHER" id="PTHR11932">
    <property type="entry name" value="CULLIN"/>
    <property type="match status" value="1"/>
</dbReference>
<dbReference type="AlphaFoldDB" id="A0ABD2VIT5"/>
<organism evidence="3 4">
    <name type="scientific">Solanum stoloniferum</name>
    <dbReference type="NCBI Taxonomy" id="62892"/>
    <lineage>
        <taxon>Eukaryota</taxon>
        <taxon>Viridiplantae</taxon>
        <taxon>Streptophyta</taxon>
        <taxon>Embryophyta</taxon>
        <taxon>Tracheophyta</taxon>
        <taxon>Spermatophyta</taxon>
        <taxon>Magnoliopsida</taxon>
        <taxon>eudicotyledons</taxon>
        <taxon>Gunneridae</taxon>
        <taxon>Pentapetalae</taxon>
        <taxon>asterids</taxon>
        <taxon>lamiids</taxon>
        <taxon>Solanales</taxon>
        <taxon>Solanaceae</taxon>
        <taxon>Solanoideae</taxon>
        <taxon>Solaneae</taxon>
        <taxon>Solanum</taxon>
    </lineage>
</organism>
<accession>A0ABD2VIT5</accession>
<dbReference type="EMBL" id="JBJKTR010000001">
    <property type="protein sequence ID" value="KAL3380266.1"/>
    <property type="molecule type" value="Genomic_DNA"/>
</dbReference>
<comment type="caution">
    <text evidence="3">The sequence shown here is derived from an EMBL/GenBank/DDBJ whole genome shotgun (WGS) entry which is preliminary data.</text>
</comment>
<name>A0ABD2VIT5_9SOLN</name>
<evidence type="ECO:0000259" key="2">
    <source>
        <dbReference type="Pfam" id="PF00888"/>
    </source>
</evidence>
<reference evidence="3 4" key="1">
    <citation type="submission" date="2024-05" db="EMBL/GenBank/DDBJ databases">
        <title>De novo assembly of an allotetraploid wild potato.</title>
        <authorList>
            <person name="Hosaka A.J."/>
        </authorList>
    </citation>
    <scope>NUCLEOTIDE SEQUENCE [LARGE SCALE GENOMIC DNA]</scope>
    <source>
        <tissue evidence="3">Young leaves</tissue>
    </source>
</reference>
<dbReference type="InterPro" id="IPR045093">
    <property type="entry name" value="Cullin"/>
</dbReference>
<keyword evidence="4" id="KW-1185">Reference proteome</keyword>
<dbReference type="Gene3D" id="1.20.1310.10">
    <property type="entry name" value="Cullin Repeats"/>
    <property type="match status" value="1"/>
</dbReference>
<dbReference type="InterPro" id="IPR001373">
    <property type="entry name" value="Cullin_N"/>
</dbReference>
<dbReference type="InterPro" id="IPR016159">
    <property type="entry name" value="Cullin_repeat-like_dom_sf"/>
</dbReference>
<evidence type="ECO:0000313" key="3">
    <source>
        <dbReference type="EMBL" id="KAL3380266.1"/>
    </source>
</evidence>
<feature type="domain" description="Cullin N-terminal" evidence="2">
    <location>
        <begin position="23"/>
        <end position="109"/>
    </location>
</feature>
<proteinExistence type="inferred from homology"/>
<evidence type="ECO:0000313" key="4">
    <source>
        <dbReference type="Proteomes" id="UP001627284"/>
    </source>
</evidence>
<dbReference type="Proteomes" id="UP001627284">
    <property type="component" value="Unassembled WGS sequence"/>
</dbReference>